<dbReference type="Pfam" id="PF00903">
    <property type="entry name" value="Glyoxalase"/>
    <property type="match status" value="1"/>
</dbReference>
<dbReference type="GO" id="GO:0046872">
    <property type="term" value="F:metal ion binding"/>
    <property type="evidence" value="ECO:0007669"/>
    <property type="project" value="UniProtKB-KW"/>
</dbReference>
<dbReference type="PANTHER" id="PTHR36113:SF6">
    <property type="entry name" value="FOSFOMYCIN RESISTANCE PROTEIN FOSX"/>
    <property type="match status" value="1"/>
</dbReference>
<evidence type="ECO:0000313" key="3">
    <source>
        <dbReference type="EMBL" id="PIR41176.1"/>
    </source>
</evidence>
<dbReference type="SUPFAM" id="SSF54593">
    <property type="entry name" value="Glyoxalase/Bleomycin resistance protein/Dihydroxybiphenyl dioxygenase"/>
    <property type="match status" value="1"/>
</dbReference>
<evidence type="ECO:0000259" key="2">
    <source>
        <dbReference type="PROSITE" id="PS51819"/>
    </source>
</evidence>
<reference evidence="3 4" key="1">
    <citation type="submission" date="2017-09" db="EMBL/GenBank/DDBJ databases">
        <title>Depth-based differentiation of microbial function through sediment-hosted aquifers and enrichment of novel symbionts in the deep terrestrial subsurface.</title>
        <authorList>
            <person name="Probst A.J."/>
            <person name="Ladd B."/>
            <person name="Jarett J.K."/>
            <person name="Geller-Mcgrath D.E."/>
            <person name="Sieber C.M."/>
            <person name="Emerson J.B."/>
            <person name="Anantharaman K."/>
            <person name="Thomas B.C."/>
            <person name="Malmstrom R."/>
            <person name="Stieglmeier M."/>
            <person name="Klingl A."/>
            <person name="Woyke T."/>
            <person name="Ryan C.M."/>
            <person name="Banfield J.F."/>
        </authorList>
    </citation>
    <scope>NUCLEOTIDE SEQUENCE [LARGE SCALE GENOMIC DNA]</scope>
    <source>
        <strain evidence="3">CG10_big_fil_rev_8_21_14_0_10_46_23</strain>
    </source>
</reference>
<accession>A0A2H0R4D8</accession>
<dbReference type="Proteomes" id="UP000230232">
    <property type="component" value="Unassembled WGS sequence"/>
</dbReference>
<evidence type="ECO:0000256" key="1">
    <source>
        <dbReference type="ARBA" id="ARBA00022723"/>
    </source>
</evidence>
<dbReference type="InterPro" id="IPR004360">
    <property type="entry name" value="Glyas_Fos-R_dOase_dom"/>
</dbReference>
<dbReference type="PANTHER" id="PTHR36113">
    <property type="entry name" value="LYASE, PUTATIVE-RELATED-RELATED"/>
    <property type="match status" value="1"/>
</dbReference>
<dbReference type="Gene3D" id="3.10.180.10">
    <property type="entry name" value="2,3-Dihydroxybiphenyl 1,2-Dioxygenase, domain 1"/>
    <property type="match status" value="1"/>
</dbReference>
<dbReference type="InterPro" id="IPR037523">
    <property type="entry name" value="VOC_core"/>
</dbReference>
<organism evidence="3 4">
    <name type="scientific">Candidatus Yanofskybacteria bacterium CG10_big_fil_rev_8_21_14_0_10_46_23</name>
    <dbReference type="NCBI Taxonomy" id="1975098"/>
    <lineage>
        <taxon>Bacteria</taxon>
        <taxon>Candidatus Yanofskyibacteriota</taxon>
    </lineage>
</organism>
<feature type="domain" description="VOC" evidence="2">
    <location>
        <begin position="6"/>
        <end position="123"/>
    </location>
</feature>
<gene>
    <name evidence="3" type="ORF">COV31_02080</name>
</gene>
<dbReference type="AlphaFoldDB" id="A0A2H0R4D8"/>
<name>A0A2H0R4D8_9BACT</name>
<evidence type="ECO:0000313" key="4">
    <source>
        <dbReference type="Proteomes" id="UP000230232"/>
    </source>
</evidence>
<protein>
    <recommendedName>
        <fullName evidence="2">VOC domain-containing protein</fullName>
    </recommendedName>
</protein>
<dbReference type="InterPro" id="IPR051332">
    <property type="entry name" value="Fosfomycin_Res_Enzymes"/>
</dbReference>
<keyword evidence="1" id="KW-0479">Metal-binding</keyword>
<dbReference type="InterPro" id="IPR029068">
    <property type="entry name" value="Glyas_Bleomycin-R_OHBP_Dase"/>
</dbReference>
<sequence>MVEIKFIDHIVVVVKDVSETAGFYSVFLGEPTFKDQDQVVFKIGETKLFFGLAYKDYKWHDKDHYGLNHLAFGLSRVEELEALGERLNKAGIKNSGIQIDKYSQKEFIWFDDPDGYRLEFYLAP</sequence>
<comment type="caution">
    <text evidence="3">The sequence shown here is derived from an EMBL/GenBank/DDBJ whole genome shotgun (WGS) entry which is preliminary data.</text>
</comment>
<dbReference type="EMBL" id="PCXO01000010">
    <property type="protein sequence ID" value="PIR41176.1"/>
    <property type="molecule type" value="Genomic_DNA"/>
</dbReference>
<dbReference type="PROSITE" id="PS51819">
    <property type="entry name" value="VOC"/>
    <property type="match status" value="1"/>
</dbReference>
<proteinExistence type="predicted"/>